<evidence type="ECO:0000259" key="12">
    <source>
        <dbReference type="Pfam" id="PF07715"/>
    </source>
</evidence>
<keyword evidence="6 8" id="KW-0472">Membrane</keyword>
<dbReference type="InterPro" id="IPR012910">
    <property type="entry name" value="Plug_dom"/>
</dbReference>
<comment type="caution">
    <text evidence="13">The sequence shown here is derived from an EMBL/GenBank/DDBJ whole genome shotgun (WGS) entry which is preliminary data.</text>
</comment>
<dbReference type="RefSeq" id="WP_120515421.1">
    <property type="nucleotide sequence ID" value="NZ_QXZY01000003.1"/>
</dbReference>
<evidence type="ECO:0000256" key="2">
    <source>
        <dbReference type="ARBA" id="ARBA00022448"/>
    </source>
</evidence>
<evidence type="ECO:0000256" key="7">
    <source>
        <dbReference type="ARBA" id="ARBA00023237"/>
    </source>
</evidence>
<comment type="subcellular location">
    <subcellularLocation>
        <location evidence="1 8">Cell outer membrane</location>
        <topology evidence="1 8">Multi-pass membrane protein</topology>
    </subcellularLocation>
</comment>
<evidence type="ECO:0000259" key="11">
    <source>
        <dbReference type="Pfam" id="PF00593"/>
    </source>
</evidence>
<reference evidence="14" key="1">
    <citation type="submission" date="2018-11" db="EMBL/GenBank/DDBJ databases">
        <title>Chitinophaga lutea sp.nov., isolate from arsenic contaminated soil.</title>
        <authorList>
            <person name="Zong Y."/>
        </authorList>
    </citation>
    <scope>NUCLEOTIDE SEQUENCE [LARGE SCALE GENOMIC DNA]</scope>
    <source>
        <strain evidence="14">YLT18</strain>
    </source>
</reference>
<evidence type="ECO:0000256" key="10">
    <source>
        <dbReference type="SAM" id="SignalP"/>
    </source>
</evidence>
<evidence type="ECO:0000313" key="13">
    <source>
        <dbReference type="EMBL" id="RPD42433.1"/>
    </source>
</evidence>
<protein>
    <submittedName>
        <fullName evidence="13">SusC/RagA family TonB-linked outer membrane protein</fullName>
    </submittedName>
</protein>
<organism evidence="13 14">
    <name type="scientific">Chitinophaga barathri</name>
    <dbReference type="NCBI Taxonomy" id="1647451"/>
    <lineage>
        <taxon>Bacteria</taxon>
        <taxon>Pseudomonadati</taxon>
        <taxon>Bacteroidota</taxon>
        <taxon>Chitinophagia</taxon>
        <taxon>Chitinophagales</taxon>
        <taxon>Chitinophagaceae</taxon>
        <taxon>Chitinophaga</taxon>
    </lineage>
</organism>
<evidence type="ECO:0000256" key="3">
    <source>
        <dbReference type="ARBA" id="ARBA00022452"/>
    </source>
</evidence>
<dbReference type="InterPro" id="IPR039426">
    <property type="entry name" value="TonB-dep_rcpt-like"/>
</dbReference>
<gene>
    <name evidence="13" type="ORF">EG028_04460</name>
</gene>
<dbReference type="InterPro" id="IPR008969">
    <property type="entry name" value="CarboxyPept-like_regulatory"/>
</dbReference>
<evidence type="ECO:0000256" key="6">
    <source>
        <dbReference type="ARBA" id="ARBA00023136"/>
    </source>
</evidence>
<feature type="signal peptide" evidence="10">
    <location>
        <begin position="1"/>
        <end position="19"/>
    </location>
</feature>
<evidence type="ECO:0000256" key="9">
    <source>
        <dbReference type="RuleBase" id="RU003357"/>
    </source>
</evidence>
<evidence type="ECO:0000256" key="1">
    <source>
        <dbReference type="ARBA" id="ARBA00004571"/>
    </source>
</evidence>
<dbReference type="Gene3D" id="2.170.130.10">
    <property type="entry name" value="TonB-dependent receptor, plug domain"/>
    <property type="match status" value="1"/>
</dbReference>
<dbReference type="EMBL" id="RMBX01000002">
    <property type="protein sequence ID" value="RPD42433.1"/>
    <property type="molecule type" value="Genomic_DNA"/>
</dbReference>
<dbReference type="NCBIfam" id="TIGR04057">
    <property type="entry name" value="SusC_RagA_signa"/>
    <property type="match status" value="1"/>
</dbReference>
<dbReference type="PROSITE" id="PS00018">
    <property type="entry name" value="EF_HAND_1"/>
    <property type="match status" value="1"/>
</dbReference>
<dbReference type="Pfam" id="PF07715">
    <property type="entry name" value="Plug"/>
    <property type="match status" value="1"/>
</dbReference>
<keyword evidence="4 8" id="KW-0812">Transmembrane</keyword>
<proteinExistence type="inferred from homology"/>
<feature type="domain" description="TonB-dependent receptor-like beta-barrel" evidence="11">
    <location>
        <begin position="438"/>
        <end position="978"/>
    </location>
</feature>
<dbReference type="InterPro" id="IPR018247">
    <property type="entry name" value="EF_Hand_1_Ca_BS"/>
</dbReference>
<dbReference type="Proteomes" id="UP000279089">
    <property type="component" value="Unassembled WGS sequence"/>
</dbReference>
<dbReference type="NCBIfam" id="TIGR04056">
    <property type="entry name" value="OMP_RagA_SusC"/>
    <property type="match status" value="1"/>
</dbReference>
<evidence type="ECO:0000256" key="5">
    <source>
        <dbReference type="ARBA" id="ARBA00023077"/>
    </source>
</evidence>
<dbReference type="Gene3D" id="2.40.170.20">
    <property type="entry name" value="TonB-dependent receptor, beta-barrel domain"/>
    <property type="match status" value="1"/>
</dbReference>
<dbReference type="Pfam" id="PF00593">
    <property type="entry name" value="TonB_dep_Rec_b-barrel"/>
    <property type="match status" value="1"/>
</dbReference>
<dbReference type="PROSITE" id="PS52016">
    <property type="entry name" value="TONB_DEPENDENT_REC_3"/>
    <property type="match status" value="1"/>
</dbReference>
<keyword evidence="10" id="KW-0732">Signal</keyword>
<dbReference type="InterPro" id="IPR000531">
    <property type="entry name" value="Beta-barrel_TonB"/>
</dbReference>
<dbReference type="Gene3D" id="2.60.40.1120">
    <property type="entry name" value="Carboxypeptidase-like, regulatory domain"/>
    <property type="match status" value="1"/>
</dbReference>
<dbReference type="AlphaFoldDB" id="A0A3N4N467"/>
<keyword evidence="14" id="KW-1185">Reference proteome</keyword>
<dbReference type="InterPro" id="IPR037066">
    <property type="entry name" value="Plug_dom_sf"/>
</dbReference>
<dbReference type="InterPro" id="IPR023996">
    <property type="entry name" value="TonB-dep_OMP_SusC/RagA"/>
</dbReference>
<dbReference type="InterPro" id="IPR036942">
    <property type="entry name" value="Beta-barrel_TonB_sf"/>
</dbReference>
<name>A0A3N4N467_9BACT</name>
<feature type="chain" id="PRO_5018314868" evidence="10">
    <location>
        <begin position="20"/>
        <end position="1016"/>
    </location>
</feature>
<keyword evidence="7 8" id="KW-0998">Cell outer membrane</keyword>
<dbReference type="GO" id="GO:0009279">
    <property type="term" value="C:cell outer membrane"/>
    <property type="evidence" value="ECO:0007669"/>
    <property type="project" value="UniProtKB-SubCell"/>
</dbReference>
<sequence length="1016" mass="111180">MKQIYLLSLACMMSVGAMAQQVIRGTVRDSLTKAPIPGATIKVVNGSGGVTANEKGEFELRVPANAQLRISSIGFEPVLIPATAVMRPIMLTTTALLLNAPVVVGYGTQQRPLLTTSISSLNAKKLAPENNIVSDVGKALQGRIAGVFVANTSGTPGGTPNIQIRGVQSARASDANPLIVIDGLVMEGSGISLNSINPQDIETIDVLKDAASAAIYGARGSTGVIIITTKKGRQGAKPTFSVNAYTGFNNVPSTRRMLSTPEYEAAFKDARNNRLGDIEKQLTDPALTPTQISQLQSERTRLTSQVNALKMADRSTDWIDRVKNKQAPVNNIQASMTGGGEKNSYYMSIGRYSEVASIGTGQFERYTGKIDITQQVGSWLKLNGNINLSQGVNKNNAYPLVSAFNARPDTPEEPIRLPNGQLDYYIGQQNHPLGEMLENKNKRRTQTWFGNLSADVKLHRTLQFRSVFSANKYNVSSNDYQSPLGYLGKFNKGYLKVNGIDNFNYNFDNYLTYTNRFKQLGVNAVAGYTFYSVEQNSSGYELNGFPAVAGITGGSAAAAYGSVASISSLNGSSLETSEAWFGRVNLDWNQKYLLGASLRTDGSSKLNPDNRYSWFPAVSAGWDIAKENFMLRQKAISFLKLRASYGISGNIRPLANFATEDLMTGTTYLGEAALKIRDLIGNPSVRWEQTKQVDAGIDLGLFQQRLNVTVDYYNKTTDGLLSSRFIPWEFGAQSIPYNVGSIRNYGMDLELSLSSAPTSKVMWRVETNMNLNRNKVLSLADSVINYGTFIFGGPQSNVKIGQSVGSVQVYNSLGVDPQTGDMVYEDRNKDGLINIKDMIYVPIALPKFTGGTTLTAGYKGVTVEALFNYVVGTSIYDYYEQSLRNYDMDFFGVMPNKFDIVNSRWRKPGDITDVPRAVLGQHGAGKTTDWNYRPSTQFVYNASYLRLRNLMVSYDLPQRLLSKASISRCKVYCSAQNLFTITKYIGFDPEAANNSGIVSSNLPNARAMVLGIDVSF</sequence>
<keyword evidence="3 8" id="KW-1134">Transmembrane beta strand</keyword>
<dbReference type="OrthoDB" id="9768177at2"/>
<feature type="domain" description="TonB-dependent receptor plug" evidence="12">
    <location>
        <begin position="115"/>
        <end position="224"/>
    </location>
</feature>
<keyword evidence="2 8" id="KW-0813">Transport</keyword>
<dbReference type="SUPFAM" id="SSF49464">
    <property type="entry name" value="Carboxypeptidase regulatory domain-like"/>
    <property type="match status" value="1"/>
</dbReference>
<evidence type="ECO:0000256" key="8">
    <source>
        <dbReference type="PROSITE-ProRule" id="PRU01360"/>
    </source>
</evidence>
<dbReference type="SUPFAM" id="SSF56935">
    <property type="entry name" value="Porins"/>
    <property type="match status" value="1"/>
</dbReference>
<evidence type="ECO:0000313" key="14">
    <source>
        <dbReference type="Proteomes" id="UP000279089"/>
    </source>
</evidence>
<keyword evidence="5 9" id="KW-0798">TonB box</keyword>
<comment type="similarity">
    <text evidence="8 9">Belongs to the TonB-dependent receptor family.</text>
</comment>
<dbReference type="Pfam" id="PF13715">
    <property type="entry name" value="CarbopepD_reg_2"/>
    <property type="match status" value="1"/>
</dbReference>
<dbReference type="InterPro" id="IPR023997">
    <property type="entry name" value="TonB-dep_OMP_SusC/RagA_CS"/>
</dbReference>
<accession>A0A3N4N467</accession>
<evidence type="ECO:0000256" key="4">
    <source>
        <dbReference type="ARBA" id="ARBA00022692"/>
    </source>
</evidence>